<name>A0AA88KLQ0_NAELO</name>
<protein>
    <submittedName>
        <fullName evidence="1">Uncharacterized protein</fullName>
    </submittedName>
</protein>
<evidence type="ECO:0000313" key="1">
    <source>
        <dbReference type="EMBL" id="KAG2379139.1"/>
    </source>
</evidence>
<dbReference type="Proteomes" id="UP000816034">
    <property type="component" value="Unassembled WGS sequence"/>
</dbReference>
<dbReference type="RefSeq" id="XP_044546401.1">
    <property type="nucleotide sequence ID" value="XM_044697779.1"/>
</dbReference>
<dbReference type="AlphaFoldDB" id="A0AA88KLQ0"/>
<reference evidence="1 2" key="1">
    <citation type="journal article" date="2018" name="BMC Genomics">
        <title>The genome of Naegleria lovaniensis, the basis for a comparative approach to unravel pathogenicity factors of the human pathogenic amoeba N. fowleri.</title>
        <authorList>
            <person name="Liechti N."/>
            <person name="Schurch N."/>
            <person name="Bruggmann R."/>
            <person name="Wittwer M."/>
        </authorList>
    </citation>
    <scope>NUCLEOTIDE SEQUENCE [LARGE SCALE GENOMIC DNA]</scope>
    <source>
        <strain evidence="1 2">ATCC 30569</strain>
    </source>
</reference>
<accession>A0AA88KLQ0</accession>
<dbReference type="EMBL" id="PYSW02000030">
    <property type="protein sequence ID" value="KAG2379139.1"/>
    <property type="molecule type" value="Genomic_DNA"/>
</dbReference>
<comment type="caution">
    <text evidence="1">The sequence shown here is derived from an EMBL/GenBank/DDBJ whole genome shotgun (WGS) entry which is preliminary data.</text>
</comment>
<organism evidence="1 2">
    <name type="scientific">Naegleria lovaniensis</name>
    <name type="common">Amoeba</name>
    <dbReference type="NCBI Taxonomy" id="51637"/>
    <lineage>
        <taxon>Eukaryota</taxon>
        <taxon>Discoba</taxon>
        <taxon>Heterolobosea</taxon>
        <taxon>Tetramitia</taxon>
        <taxon>Eutetramitia</taxon>
        <taxon>Vahlkampfiidae</taxon>
        <taxon>Naegleria</taxon>
    </lineage>
</organism>
<proteinExistence type="predicted"/>
<keyword evidence="2" id="KW-1185">Reference proteome</keyword>
<evidence type="ECO:0000313" key="2">
    <source>
        <dbReference type="Proteomes" id="UP000816034"/>
    </source>
</evidence>
<dbReference type="GeneID" id="68100231"/>
<sequence length="302" mass="34933">MLNSGTTACKILKSFLSSSNRVIHHQHLISQYGSWKSMFFFHTSITTSFYWQIPSDIKLDGKVSRAQGSSNKPKHHDESVLFEDAKNLPQKRNEFDKWQSKEISATKDLSKTLQQSTTKETFLQNNQQLFDALIQHINCMLLAPNAKSMIHFYEKLEHVFDSIRDTLQQLNDPEFQNSISQEWIKKFRDLQIQPDQSYVGFIGLGRFYLMLGQFEQAKSVFLTLNLIDNQMGIEKGGTGHTDYPALYFSFVYLIRIYHELKQWEKVDGCRRAILDIEGGGSSQGVISPLLEKYYPENIIINK</sequence>
<gene>
    <name evidence="1" type="ORF">C9374_007777</name>
</gene>